<keyword evidence="5 8" id="KW-0547">Nucleotide-binding</keyword>
<dbReference type="Gene3D" id="1.20.59.20">
    <property type="match status" value="1"/>
</dbReference>
<dbReference type="SUPFAM" id="SSF56037">
    <property type="entry name" value="PheT/TilS domain"/>
    <property type="match status" value="1"/>
</dbReference>
<comment type="caution">
    <text evidence="10">The sequence shown here is derived from an EMBL/GenBank/DDBJ whole genome shotgun (WGS) entry which is preliminary data.</text>
</comment>
<keyword evidence="6 8" id="KW-0067">ATP-binding</keyword>
<dbReference type="CDD" id="cd01992">
    <property type="entry name" value="TilS_N"/>
    <property type="match status" value="1"/>
</dbReference>
<comment type="subcellular location">
    <subcellularLocation>
        <location evidence="1 8">Cytoplasm</location>
    </subcellularLocation>
</comment>
<name>A0ABN1L612_9GAMM</name>
<evidence type="ECO:0000256" key="7">
    <source>
        <dbReference type="ARBA" id="ARBA00048539"/>
    </source>
</evidence>
<comment type="domain">
    <text evidence="8">The N-terminal region contains the highly conserved SGGXDS motif, predicted to be a P-loop motif involved in ATP binding.</text>
</comment>
<dbReference type="InterPro" id="IPR012796">
    <property type="entry name" value="Lysidine-tRNA-synth_C"/>
</dbReference>
<dbReference type="NCBIfam" id="TIGR02433">
    <property type="entry name" value="lysidine_TilS_C"/>
    <property type="match status" value="1"/>
</dbReference>
<dbReference type="RefSeq" id="WP_343816741.1">
    <property type="nucleotide sequence ID" value="NZ_BAAAFA010000004.1"/>
</dbReference>
<keyword evidence="2 8" id="KW-0963">Cytoplasm</keyword>
<dbReference type="SUPFAM" id="SSF82829">
    <property type="entry name" value="MesJ substrate recognition domain-like"/>
    <property type="match status" value="1"/>
</dbReference>
<gene>
    <name evidence="8 10" type="primary">tilS</name>
    <name evidence="10" type="ORF">GCM10009111_14990</name>
</gene>
<proteinExistence type="inferred from homology"/>
<evidence type="ECO:0000256" key="6">
    <source>
        <dbReference type="ARBA" id="ARBA00022840"/>
    </source>
</evidence>
<dbReference type="EMBL" id="BAAAFA010000004">
    <property type="protein sequence ID" value="GAA0815942.1"/>
    <property type="molecule type" value="Genomic_DNA"/>
</dbReference>
<comment type="function">
    <text evidence="8">Ligates lysine onto the cytidine present at position 34 of the AUA codon-specific tRNA(Ile) that contains the anticodon CAU, in an ATP-dependent manner. Cytidine is converted to lysidine, thus changing the amino acid specificity of the tRNA from methionine to isoleucine.</text>
</comment>
<dbReference type="Proteomes" id="UP001500021">
    <property type="component" value="Unassembled WGS sequence"/>
</dbReference>
<dbReference type="HAMAP" id="MF_01161">
    <property type="entry name" value="tRNA_Ile_lys_synt"/>
    <property type="match status" value="1"/>
</dbReference>
<evidence type="ECO:0000313" key="10">
    <source>
        <dbReference type="EMBL" id="GAA0815942.1"/>
    </source>
</evidence>
<protein>
    <recommendedName>
        <fullName evidence="8">tRNA(Ile)-lysidine synthase</fullName>
        <ecNumber evidence="8">6.3.4.19</ecNumber>
    </recommendedName>
    <alternativeName>
        <fullName evidence="8">tRNA(Ile)-2-lysyl-cytidine synthase</fullName>
    </alternativeName>
    <alternativeName>
        <fullName evidence="8">tRNA(Ile)-lysidine synthetase</fullName>
    </alternativeName>
</protein>
<organism evidence="10 11">
    <name type="scientific">Colwellia asteriadis</name>
    <dbReference type="NCBI Taxonomy" id="517723"/>
    <lineage>
        <taxon>Bacteria</taxon>
        <taxon>Pseudomonadati</taxon>
        <taxon>Pseudomonadota</taxon>
        <taxon>Gammaproteobacteria</taxon>
        <taxon>Alteromonadales</taxon>
        <taxon>Colwelliaceae</taxon>
        <taxon>Colwellia</taxon>
    </lineage>
</organism>
<dbReference type="SMART" id="SM00977">
    <property type="entry name" value="TilS_C"/>
    <property type="match status" value="1"/>
</dbReference>
<dbReference type="Pfam" id="PF09179">
    <property type="entry name" value="TilS"/>
    <property type="match status" value="1"/>
</dbReference>
<evidence type="ECO:0000256" key="1">
    <source>
        <dbReference type="ARBA" id="ARBA00004496"/>
    </source>
</evidence>
<dbReference type="InterPro" id="IPR015262">
    <property type="entry name" value="tRNA_Ile_lys_synt_subst-bd"/>
</dbReference>
<dbReference type="InterPro" id="IPR012795">
    <property type="entry name" value="tRNA_Ile_lys_synt_N"/>
</dbReference>
<dbReference type="NCBIfam" id="TIGR02432">
    <property type="entry name" value="lysidine_TilS_N"/>
    <property type="match status" value="1"/>
</dbReference>
<dbReference type="Pfam" id="PF11734">
    <property type="entry name" value="TilS_C"/>
    <property type="match status" value="1"/>
</dbReference>
<evidence type="ECO:0000313" key="11">
    <source>
        <dbReference type="Proteomes" id="UP001500021"/>
    </source>
</evidence>
<keyword evidence="4 8" id="KW-0819">tRNA processing</keyword>
<dbReference type="EC" id="6.3.4.19" evidence="8"/>
<dbReference type="Gene3D" id="3.40.50.620">
    <property type="entry name" value="HUPs"/>
    <property type="match status" value="1"/>
</dbReference>
<evidence type="ECO:0000256" key="4">
    <source>
        <dbReference type="ARBA" id="ARBA00022694"/>
    </source>
</evidence>
<evidence type="ECO:0000256" key="8">
    <source>
        <dbReference type="HAMAP-Rule" id="MF_01161"/>
    </source>
</evidence>
<evidence type="ECO:0000259" key="9">
    <source>
        <dbReference type="SMART" id="SM00977"/>
    </source>
</evidence>
<dbReference type="SUPFAM" id="SSF52402">
    <property type="entry name" value="Adenine nucleotide alpha hydrolases-like"/>
    <property type="match status" value="1"/>
</dbReference>
<dbReference type="Pfam" id="PF01171">
    <property type="entry name" value="ATP_bind_3"/>
    <property type="match status" value="1"/>
</dbReference>
<sequence length="465" mass="51974">MSLIEQALVSAISSHANTPIIIAYSGGVDSQVLLHALASLKKNQQLTNPITVCHVNHGLSVNAFAWQEFAQQQCSRLALPLIIKQVNVQAKAQSSLEALARDARYQALVEINSTSSLIITGHHSDDQSETFLLALKRGAGLKGLASMLANSTLGKHKLIRPLLGVSRQAIVTYAQEQQLSWIEDESNDDTSFDRNFIRQEVMPLLSARWGSISQTINRSAEHCRAGQELLDELGEQDLLHCQLSASVLNVASLQSLSIARFNNLIRYFLAKQQCLMPSTEQLEQVRQQLSADENKNPAIKVADHYLRRFKNQLHLTAELADISGWSQDINIDEFNDFTHMIKAAITLPDNLGRLSISAGNNRGNNVREDDTHITSTVIIAPTVAQRVSVRFSHNNPICLPDYRRHSRAFKKVLQELNIPPWQRKRIPFLYYNDVLVAAIGFFVCQEFVPKNSQAALYLTLEPEVK</sequence>
<keyword evidence="11" id="KW-1185">Reference proteome</keyword>
<comment type="catalytic activity">
    <reaction evidence="7 8">
        <text>cytidine(34) in tRNA(Ile2) + L-lysine + ATP = lysidine(34) in tRNA(Ile2) + AMP + diphosphate + H(+)</text>
        <dbReference type="Rhea" id="RHEA:43744"/>
        <dbReference type="Rhea" id="RHEA-COMP:10625"/>
        <dbReference type="Rhea" id="RHEA-COMP:10670"/>
        <dbReference type="ChEBI" id="CHEBI:15378"/>
        <dbReference type="ChEBI" id="CHEBI:30616"/>
        <dbReference type="ChEBI" id="CHEBI:32551"/>
        <dbReference type="ChEBI" id="CHEBI:33019"/>
        <dbReference type="ChEBI" id="CHEBI:82748"/>
        <dbReference type="ChEBI" id="CHEBI:83665"/>
        <dbReference type="ChEBI" id="CHEBI:456215"/>
        <dbReference type="EC" id="6.3.4.19"/>
    </reaction>
</comment>
<evidence type="ECO:0000256" key="2">
    <source>
        <dbReference type="ARBA" id="ARBA00022490"/>
    </source>
</evidence>
<feature type="binding site" evidence="8">
    <location>
        <begin position="25"/>
        <end position="30"/>
    </location>
    <ligand>
        <name>ATP</name>
        <dbReference type="ChEBI" id="CHEBI:30616"/>
    </ligand>
</feature>
<feature type="domain" description="Lysidine-tRNA(Ile) synthetase C-terminal" evidence="9">
    <location>
        <begin position="387"/>
        <end position="460"/>
    </location>
</feature>
<dbReference type="PANTHER" id="PTHR43033">
    <property type="entry name" value="TRNA(ILE)-LYSIDINE SYNTHASE-RELATED"/>
    <property type="match status" value="1"/>
</dbReference>
<accession>A0ABN1L612</accession>
<dbReference type="InterPro" id="IPR011063">
    <property type="entry name" value="TilS/TtcA_N"/>
</dbReference>
<dbReference type="InterPro" id="IPR012094">
    <property type="entry name" value="tRNA_Ile_lys_synt"/>
</dbReference>
<comment type="similarity">
    <text evidence="8">Belongs to the tRNA(Ile)-lysidine synthase family.</text>
</comment>
<evidence type="ECO:0000256" key="3">
    <source>
        <dbReference type="ARBA" id="ARBA00022598"/>
    </source>
</evidence>
<dbReference type="InterPro" id="IPR014729">
    <property type="entry name" value="Rossmann-like_a/b/a_fold"/>
</dbReference>
<dbReference type="PANTHER" id="PTHR43033:SF1">
    <property type="entry name" value="TRNA(ILE)-LYSIDINE SYNTHASE-RELATED"/>
    <property type="match status" value="1"/>
</dbReference>
<evidence type="ECO:0000256" key="5">
    <source>
        <dbReference type="ARBA" id="ARBA00022741"/>
    </source>
</evidence>
<keyword evidence="3 8" id="KW-0436">Ligase</keyword>
<reference evidence="10 11" key="1">
    <citation type="journal article" date="2019" name="Int. J. Syst. Evol. Microbiol.">
        <title>The Global Catalogue of Microorganisms (GCM) 10K type strain sequencing project: providing services to taxonomists for standard genome sequencing and annotation.</title>
        <authorList>
            <consortium name="The Broad Institute Genomics Platform"/>
            <consortium name="The Broad Institute Genome Sequencing Center for Infectious Disease"/>
            <person name="Wu L."/>
            <person name="Ma J."/>
        </authorList>
    </citation>
    <scope>NUCLEOTIDE SEQUENCE [LARGE SCALE GENOMIC DNA]</scope>
    <source>
        <strain evidence="10 11">JCM 15608</strain>
    </source>
</reference>